<dbReference type="InterPro" id="IPR007846">
    <property type="entry name" value="RRM_NUP35_dom"/>
</dbReference>
<keyword evidence="9 12" id="KW-0539">Nucleus</keyword>
<dbReference type="GO" id="GO:0006607">
    <property type="term" value="P:NLS-bearing protein import into nucleus"/>
    <property type="evidence" value="ECO:0007669"/>
    <property type="project" value="TreeGrafter"/>
</dbReference>
<keyword evidence="8 12" id="KW-0906">Nuclear pore complex</keyword>
<feature type="domain" description="RRM Nup35-type" evidence="13">
    <location>
        <begin position="82"/>
        <end position="162"/>
    </location>
</feature>
<evidence type="ECO:0000256" key="3">
    <source>
        <dbReference type="ARBA" id="ARBA00016439"/>
    </source>
</evidence>
<evidence type="ECO:0000313" key="16">
    <source>
        <dbReference type="WBParaSite" id="TCLT_0000417101-mRNA-1"/>
    </source>
</evidence>
<comment type="similarity">
    <text evidence="2">Belongs to the Nup35 family.</text>
</comment>
<reference evidence="14 15" key="2">
    <citation type="submission" date="2018-11" db="EMBL/GenBank/DDBJ databases">
        <authorList>
            <consortium name="Pathogen Informatics"/>
        </authorList>
    </citation>
    <scope>NUCLEOTIDE SEQUENCE [LARGE SCALE GENOMIC DNA]</scope>
</reference>
<dbReference type="EMBL" id="UYYF01004278">
    <property type="protein sequence ID" value="VDN01230.1"/>
    <property type="molecule type" value="Genomic_DNA"/>
</dbReference>
<sequence length="261" mass="29058">MQRLLGDSQSVKSVHWSPVLIHSRDITLSDSDSSLHMKLHTEADPPRRSIRDELISPQLQSVDSQISVGNVSNVSSKETQQQIAAHWVMVFGFSREDASDVLKLFGRHGTIVSHRFPKEGNWVYIRYASPVHARQALSRNGQIINGRVRLGVLPVDSDEMTSLEDISLHSASGTSSPGIVFSQNRSVLSENSMLPLSPSSDAFSRPLETNFNSSLLSSSTRRGIRSLRAPYYTTDNYYQVDTDQMPEKSGGLFNKLWNLVS</sequence>
<protein>
    <recommendedName>
        <fullName evidence="3">Nucleoporin NUP35</fullName>
    </recommendedName>
    <alternativeName>
        <fullName evidence="11">35 kDa nucleoporin</fullName>
    </alternativeName>
    <alternativeName>
        <fullName evidence="10">Nucleoporin NUP53</fullName>
    </alternativeName>
</protein>
<dbReference type="GO" id="GO:0006999">
    <property type="term" value="P:nuclear pore organization"/>
    <property type="evidence" value="ECO:0007669"/>
    <property type="project" value="TreeGrafter"/>
</dbReference>
<dbReference type="SUPFAM" id="SSF54928">
    <property type="entry name" value="RNA-binding domain, RBD"/>
    <property type="match status" value="1"/>
</dbReference>
<dbReference type="FunFam" id="3.30.70.330:FF:000095">
    <property type="entry name" value="Putative Nucleoporin NUP53"/>
    <property type="match status" value="1"/>
</dbReference>
<evidence type="ECO:0000256" key="12">
    <source>
        <dbReference type="PROSITE-ProRule" id="PRU00804"/>
    </source>
</evidence>
<keyword evidence="5 12" id="KW-0509">mRNA transport</keyword>
<dbReference type="GO" id="GO:0017056">
    <property type="term" value="F:structural constituent of nuclear pore"/>
    <property type="evidence" value="ECO:0007669"/>
    <property type="project" value="TreeGrafter"/>
</dbReference>
<evidence type="ECO:0000256" key="2">
    <source>
        <dbReference type="ARBA" id="ARBA00009454"/>
    </source>
</evidence>
<dbReference type="InterPro" id="IPR035979">
    <property type="entry name" value="RBD_domain_sf"/>
</dbReference>
<dbReference type="InterPro" id="IPR012677">
    <property type="entry name" value="Nucleotide-bd_a/b_plait_sf"/>
</dbReference>
<dbReference type="Proteomes" id="UP000276776">
    <property type="component" value="Unassembled WGS sequence"/>
</dbReference>
<dbReference type="Gene3D" id="3.30.70.330">
    <property type="match status" value="1"/>
</dbReference>
<evidence type="ECO:0000256" key="11">
    <source>
        <dbReference type="ARBA" id="ARBA00030250"/>
    </source>
</evidence>
<accession>A0A0N5CV47</accession>
<dbReference type="PANTHER" id="PTHR21527:SF6">
    <property type="entry name" value="NUCLEOPORIN NUP35"/>
    <property type="match status" value="1"/>
</dbReference>
<evidence type="ECO:0000313" key="15">
    <source>
        <dbReference type="Proteomes" id="UP000276776"/>
    </source>
</evidence>
<dbReference type="GO" id="GO:0005543">
    <property type="term" value="F:phospholipid binding"/>
    <property type="evidence" value="ECO:0007669"/>
    <property type="project" value="TreeGrafter"/>
</dbReference>
<dbReference type="PANTHER" id="PTHR21527">
    <property type="entry name" value="NUCLEOPORIN NUP35"/>
    <property type="match status" value="1"/>
</dbReference>
<proteinExistence type="inferred from homology"/>
<keyword evidence="15" id="KW-1185">Reference proteome</keyword>
<organism evidence="16">
    <name type="scientific">Thelazia callipaeda</name>
    <name type="common">Oriental eyeworm</name>
    <name type="synonym">Parasitic nematode</name>
    <dbReference type="NCBI Taxonomy" id="103827"/>
    <lineage>
        <taxon>Eukaryota</taxon>
        <taxon>Metazoa</taxon>
        <taxon>Ecdysozoa</taxon>
        <taxon>Nematoda</taxon>
        <taxon>Chromadorea</taxon>
        <taxon>Rhabditida</taxon>
        <taxon>Spirurina</taxon>
        <taxon>Spiruromorpha</taxon>
        <taxon>Thelazioidea</taxon>
        <taxon>Thelaziidae</taxon>
        <taxon>Thelazia</taxon>
    </lineage>
</organism>
<evidence type="ECO:0000256" key="6">
    <source>
        <dbReference type="ARBA" id="ARBA00022927"/>
    </source>
</evidence>
<comment type="subcellular location">
    <subcellularLocation>
        <location evidence="1">Nucleus</location>
        <location evidence="1">Nuclear pore complex</location>
    </subcellularLocation>
</comment>
<dbReference type="GO" id="GO:0003676">
    <property type="term" value="F:nucleic acid binding"/>
    <property type="evidence" value="ECO:0007669"/>
    <property type="project" value="InterPro"/>
</dbReference>
<gene>
    <name evidence="14" type="ORF">TCLT_LOCUS4160</name>
</gene>
<evidence type="ECO:0000256" key="7">
    <source>
        <dbReference type="ARBA" id="ARBA00023010"/>
    </source>
</evidence>
<evidence type="ECO:0000259" key="13">
    <source>
        <dbReference type="PROSITE" id="PS51472"/>
    </source>
</evidence>
<dbReference type="OMA" id="HGEVVSH"/>
<dbReference type="GO" id="GO:0051028">
    <property type="term" value="P:mRNA transport"/>
    <property type="evidence" value="ECO:0007669"/>
    <property type="project" value="UniProtKB-UniRule"/>
</dbReference>
<evidence type="ECO:0000313" key="14">
    <source>
        <dbReference type="EMBL" id="VDN01230.1"/>
    </source>
</evidence>
<dbReference type="PROSITE" id="PS51472">
    <property type="entry name" value="RRM_NUP35"/>
    <property type="match status" value="1"/>
</dbReference>
<keyword evidence="7" id="KW-0811">Translocation</keyword>
<keyword evidence="4 12" id="KW-0813">Transport</keyword>
<evidence type="ECO:0000256" key="8">
    <source>
        <dbReference type="ARBA" id="ARBA00023132"/>
    </source>
</evidence>
<reference evidence="16" key="1">
    <citation type="submission" date="2017-02" db="UniProtKB">
        <authorList>
            <consortium name="WormBaseParasite"/>
        </authorList>
    </citation>
    <scope>IDENTIFICATION</scope>
</reference>
<evidence type="ECO:0000256" key="1">
    <source>
        <dbReference type="ARBA" id="ARBA00004567"/>
    </source>
</evidence>
<keyword evidence="6" id="KW-0653">Protein transport</keyword>
<dbReference type="CDD" id="cd12441">
    <property type="entry name" value="RRM_Nup53_like"/>
    <property type="match status" value="1"/>
</dbReference>
<evidence type="ECO:0000256" key="4">
    <source>
        <dbReference type="ARBA" id="ARBA00022448"/>
    </source>
</evidence>
<dbReference type="AlphaFoldDB" id="A0A0N5CV47"/>
<evidence type="ECO:0000256" key="9">
    <source>
        <dbReference type="ARBA" id="ARBA00023242"/>
    </source>
</evidence>
<dbReference type="STRING" id="103827.A0A0N5CV47"/>
<name>A0A0N5CV47_THECL</name>
<dbReference type="GO" id="GO:0044615">
    <property type="term" value="C:nuclear pore nuclear basket"/>
    <property type="evidence" value="ECO:0007669"/>
    <property type="project" value="TreeGrafter"/>
</dbReference>
<dbReference type="OrthoDB" id="10015491at2759"/>
<evidence type="ECO:0000256" key="5">
    <source>
        <dbReference type="ARBA" id="ARBA00022816"/>
    </source>
</evidence>
<dbReference type="WBParaSite" id="TCLT_0000417101-mRNA-1">
    <property type="protein sequence ID" value="TCLT_0000417101-mRNA-1"/>
    <property type="gene ID" value="TCLT_0000417101"/>
</dbReference>
<dbReference type="Pfam" id="PF05172">
    <property type="entry name" value="RRM_Nup35"/>
    <property type="match status" value="1"/>
</dbReference>
<evidence type="ECO:0000256" key="10">
    <source>
        <dbReference type="ARBA" id="ARBA00029997"/>
    </source>
</evidence>
<dbReference type="GO" id="GO:0044613">
    <property type="term" value="C:nuclear pore central transport channel"/>
    <property type="evidence" value="ECO:0007669"/>
    <property type="project" value="TreeGrafter"/>
</dbReference>